<proteinExistence type="predicted"/>
<accession>A0A1D8JFR0</accession>
<evidence type="ECO:0000313" key="1">
    <source>
        <dbReference type="EMBL" id="AOV07550.1"/>
    </source>
</evidence>
<dbReference type="Proteomes" id="UP000185746">
    <property type="component" value="Chromosome"/>
</dbReference>
<dbReference type="PANTHER" id="PTHR37805:SF1">
    <property type="entry name" value="CYTOPLASMIC PROTEIN"/>
    <property type="match status" value="1"/>
</dbReference>
<reference evidence="1 2" key="1">
    <citation type="submission" date="2016-09" db="EMBL/GenBank/DDBJ databases">
        <title>Complete genome sequence of the Lysinibacillus sphaericus LMG 22257, a specie of Bacillus with ureolytic activity that can effectively biodeposit calcium carbonate.</title>
        <authorList>
            <person name="Yan W."/>
        </authorList>
    </citation>
    <scope>NUCLEOTIDE SEQUENCE [LARGE SCALE GENOMIC DNA]</scope>
    <source>
        <strain evidence="1 2">LMG 22257</strain>
    </source>
</reference>
<protein>
    <submittedName>
        <fullName evidence="1">Cytoplasmic protein</fullName>
    </submittedName>
</protein>
<keyword evidence="2" id="KW-1185">Reference proteome</keyword>
<dbReference type="PANTHER" id="PTHR37805">
    <property type="entry name" value="CYTOPLASMIC PROTEIN-RELATED"/>
    <property type="match status" value="1"/>
</dbReference>
<organism evidence="1 2">
    <name type="scientific">Sporosarcina ureilytica</name>
    <dbReference type="NCBI Taxonomy" id="298596"/>
    <lineage>
        <taxon>Bacteria</taxon>
        <taxon>Bacillati</taxon>
        <taxon>Bacillota</taxon>
        <taxon>Bacilli</taxon>
        <taxon>Bacillales</taxon>
        <taxon>Caryophanaceae</taxon>
        <taxon>Sporosarcina</taxon>
    </lineage>
</organism>
<dbReference type="AlphaFoldDB" id="A0A1D8JFR0"/>
<gene>
    <name evidence="1" type="ORF">BI350_08405</name>
</gene>
<dbReference type="KEGG" id="surl:BI350_08405"/>
<dbReference type="InterPro" id="IPR009921">
    <property type="entry name" value="YehS-like"/>
</dbReference>
<evidence type="ECO:0000313" key="2">
    <source>
        <dbReference type="Proteomes" id="UP000185746"/>
    </source>
</evidence>
<dbReference type="EMBL" id="CP017560">
    <property type="protein sequence ID" value="AOV07550.1"/>
    <property type="molecule type" value="Genomic_DNA"/>
</dbReference>
<name>A0A1D8JFR0_9BACL</name>
<sequence>MNNNDVLIRLRYALDLKNAEMVEIFKLGDCEVAIQDISLLLSKSDDEYLECTNAMLDSFLNGLIIFKRGKQEPKPGQPKRQPLPVLNDENVNNIILKKLRIALTLTSDDMIEILEDAGIRISKSELSAVLRREDHRNYNVCGDRYVRNFLKGLTIKYRG</sequence>
<dbReference type="RefSeq" id="WP_075527683.1">
    <property type="nucleotide sequence ID" value="NZ_CP017560.1"/>
</dbReference>
<dbReference type="Pfam" id="PF07308">
    <property type="entry name" value="DUF1456"/>
    <property type="match status" value="2"/>
</dbReference>